<protein>
    <submittedName>
        <fullName evidence="2">Uncharacterized protein LOC111010676</fullName>
    </submittedName>
</protein>
<sequence length="121" mass="13994">MLHSQFDRALVALYFFNGRQRFGRWRSIFSRSSFTRSFSPWRQRSYMDYTQVNISDAGSVSRPDAWPRILFQRLLVDSSCYLPGAYNCDPFLAAQLVSFSDWVGFSEESNGRTAVGAKEPR</sequence>
<evidence type="ECO:0000313" key="2">
    <source>
        <dbReference type="RefSeq" id="XP_022139867.1"/>
    </source>
</evidence>
<evidence type="ECO:0000313" key="1">
    <source>
        <dbReference type="Proteomes" id="UP000504603"/>
    </source>
</evidence>
<proteinExistence type="predicted"/>
<dbReference type="AlphaFoldDB" id="A0A6J1CF44"/>
<organism evidence="1 2">
    <name type="scientific">Momordica charantia</name>
    <name type="common">Bitter gourd</name>
    <name type="synonym">Balsam pear</name>
    <dbReference type="NCBI Taxonomy" id="3673"/>
    <lineage>
        <taxon>Eukaryota</taxon>
        <taxon>Viridiplantae</taxon>
        <taxon>Streptophyta</taxon>
        <taxon>Embryophyta</taxon>
        <taxon>Tracheophyta</taxon>
        <taxon>Spermatophyta</taxon>
        <taxon>Magnoliopsida</taxon>
        <taxon>eudicotyledons</taxon>
        <taxon>Gunneridae</taxon>
        <taxon>Pentapetalae</taxon>
        <taxon>rosids</taxon>
        <taxon>fabids</taxon>
        <taxon>Cucurbitales</taxon>
        <taxon>Cucurbitaceae</taxon>
        <taxon>Momordiceae</taxon>
        <taxon>Momordica</taxon>
    </lineage>
</organism>
<dbReference type="KEGG" id="mcha:111010676"/>
<gene>
    <name evidence="2" type="primary">LOC111010676</name>
</gene>
<reference evidence="2" key="1">
    <citation type="submission" date="2025-08" db="UniProtKB">
        <authorList>
            <consortium name="RefSeq"/>
        </authorList>
    </citation>
    <scope>IDENTIFICATION</scope>
    <source>
        <strain evidence="2">OHB3-1</strain>
    </source>
</reference>
<dbReference type="GeneID" id="111010676"/>
<dbReference type="Proteomes" id="UP000504603">
    <property type="component" value="Unplaced"/>
</dbReference>
<keyword evidence="1" id="KW-1185">Reference proteome</keyword>
<name>A0A6J1CF44_MOMCH</name>
<dbReference type="RefSeq" id="XP_022139867.1">
    <property type="nucleotide sequence ID" value="XM_022284175.1"/>
</dbReference>
<accession>A0A6J1CF44</accession>